<name>A0A4Y9SBU7_9BURK</name>
<dbReference type="PROSITE" id="PS01124">
    <property type="entry name" value="HTH_ARAC_FAMILY_2"/>
    <property type="match status" value="1"/>
</dbReference>
<dbReference type="EMBL" id="SPVF01000189">
    <property type="protein sequence ID" value="TFW17225.1"/>
    <property type="molecule type" value="Genomic_DNA"/>
</dbReference>
<feature type="domain" description="HTH araC/xylS-type" evidence="1">
    <location>
        <begin position="216"/>
        <end position="293"/>
    </location>
</feature>
<accession>A0A4Y9SBU7</accession>
<dbReference type="Proteomes" id="UP000298438">
    <property type="component" value="Unassembled WGS sequence"/>
</dbReference>
<gene>
    <name evidence="2" type="ORF">E4L96_14890</name>
</gene>
<evidence type="ECO:0000259" key="1">
    <source>
        <dbReference type="PROSITE" id="PS01124"/>
    </source>
</evidence>
<dbReference type="AlphaFoldDB" id="A0A4Y9SBU7"/>
<dbReference type="Gene3D" id="1.10.10.60">
    <property type="entry name" value="Homeodomain-like"/>
    <property type="match status" value="1"/>
</dbReference>
<organism evidence="2 3">
    <name type="scientific">Zemynaea arenosa</name>
    <dbReference type="NCBI Taxonomy" id="2561931"/>
    <lineage>
        <taxon>Bacteria</taxon>
        <taxon>Pseudomonadati</taxon>
        <taxon>Pseudomonadota</taxon>
        <taxon>Betaproteobacteria</taxon>
        <taxon>Burkholderiales</taxon>
        <taxon>Oxalobacteraceae</taxon>
        <taxon>Telluria group</taxon>
        <taxon>Zemynaea</taxon>
    </lineage>
</organism>
<proteinExistence type="predicted"/>
<comment type="caution">
    <text evidence="2">The sequence shown here is derived from an EMBL/GenBank/DDBJ whole genome shotgun (WGS) entry which is preliminary data.</text>
</comment>
<dbReference type="GO" id="GO:0043565">
    <property type="term" value="F:sequence-specific DNA binding"/>
    <property type="evidence" value="ECO:0007669"/>
    <property type="project" value="InterPro"/>
</dbReference>
<dbReference type="GO" id="GO:0003700">
    <property type="term" value="F:DNA-binding transcription factor activity"/>
    <property type="evidence" value="ECO:0007669"/>
    <property type="project" value="InterPro"/>
</dbReference>
<dbReference type="OrthoDB" id="2559672at2"/>
<keyword evidence="3" id="KW-1185">Reference proteome</keyword>
<evidence type="ECO:0000313" key="3">
    <source>
        <dbReference type="Proteomes" id="UP000298438"/>
    </source>
</evidence>
<sequence>MTAMHPGIACPDPLARAPRAATFEHARLHLPPPALQGALTVLLSRDTSALALDSAQRLSHFPASPLVSLSWYHGVEAGLVAPGPAGPQWHPFGAQAVLSGSQSAPTVGWGPTTGRGYMACFTPDVAQALFGVDPGAIQDRFVPASDALGPQRQSFLRDLLAAPDDARAMDVLANHLAPRWAAAQGRATSNASLRQLGRHWVDRLAWQAHEWARTHSPRHVERRVKAFSGRSLRQWQALVKTEGLFFAARSRYEEGKDFDWATLALDEGFADQSHMVRASRRITGFAPGEFAQRFVEDESFWLYRLWV</sequence>
<evidence type="ECO:0000313" key="2">
    <source>
        <dbReference type="EMBL" id="TFW17225.1"/>
    </source>
</evidence>
<protein>
    <submittedName>
        <fullName evidence="2">AraC family transcriptional regulator</fullName>
    </submittedName>
</protein>
<dbReference type="RefSeq" id="WP_135208013.1">
    <property type="nucleotide sequence ID" value="NZ_SPVF01000189.1"/>
</dbReference>
<reference evidence="2 3" key="1">
    <citation type="submission" date="2019-03" db="EMBL/GenBank/DDBJ databases">
        <title>Draft Genome Sequence of Massilia arenosa sp. nov., a Novel Massilia Species Isolated from a Sandy-loam Maize Soil.</title>
        <authorList>
            <person name="Raths R."/>
            <person name="Peta V."/>
            <person name="Bucking H."/>
        </authorList>
    </citation>
    <scope>NUCLEOTIDE SEQUENCE [LARGE SCALE GENOMIC DNA]</scope>
    <source>
        <strain evidence="2 3">MC02</strain>
    </source>
</reference>
<dbReference type="InterPro" id="IPR018060">
    <property type="entry name" value="HTH_AraC"/>
</dbReference>